<dbReference type="AlphaFoldDB" id="A0A1T4SQA1"/>
<dbReference type="Proteomes" id="UP000190367">
    <property type="component" value="Unassembled WGS sequence"/>
</dbReference>
<evidence type="ECO:0000313" key="3">
    <source>
        <dbReference type="Proteomes" id="UP000190367"/>
    </source>
</evidence>
<feature type="transmembrane region" description="Helical" evidence="1">
    <location>
        <begin position="12"/>
        <end position="32"/>
    </location>
</feature>
<feature type="transmembrane region" description="Helical" evidence="1">
    <location>
        <begin position="72"/>
        <end position="92"/>
    </location>
</feature>
<keyword evidence="3" id="KW-1185">Reference proteome</keyword>
<dbReference type="OrthoDB" id="102112at2"/>
<evidence type="ECO:0000256" key="1">
    <source>
        <dbReference type="SAM" id="Phobius"/>
    </source>
</evidence>
<evidence type="ECO:0000313" key="2">
    <source>
        <dbReference type="EMBL" id="SKA30405.1"/>
    </source>
</evidence>
<accession>A0A1T4SQA1</accession>
<gene>
    <name evidence="2" type="ORF">SAMN04488128_103291</name>
</gene>
<feature type="transmembrane region" description="Helical" evidence="1">
    <location>
        <begin position="104"/>
        <end position="123"/>
    </location>
</feature>
<name>A0A1T4SQA1_9BACT</name>
<keyword evidence="1" id="KW-0472">Membrane</keyword>
<dbReference type="EMBL" id="FUWZ01000003">
    <property type="protein sequence ID" value="SKA30405.1"/>
    <property type="molecule type" value="Genomic_DNA"/>
</dbReference>
<feature type="transmembrane region" description="Helical" evidence="1">
    <location>
        <begin position="161"/>
        <end position="179"/>
    </location>
</feature>
<keyword evidence="1" id="KW-0812">Transmembrane</keyword>
<dbReference type="STRING" id="634771.SAMN04488128_103291"/>
<dbReference type="RefSeq" id="WP_078670659.1">
    <property type="nucleotide sequence ID" value="NZ_FUWZ01000003.1"/>
</dbReference>
<feature type="transmembrane region" description="Helical" evidence="1">
    <location>
        <begin position="184"/>
        <end position="204"/>
    </location>
</feature>
<proteinExistence type="predicted"/>
<protein>
    <recommendedName>
        <fullName evidence="4">DoxX protein</fullName>
    </recommendedName>
</protein>
<keyword evidence="1" id="KW-1133">Transmembrane helix</keyword>
<feature type="transmembrane region" description="Helical" evidence="1">
    <location>
        <begin position="262"/>
        <end position="281"/>
    </location>
</feature>
<reference evidence="3" key="1">
    <citation type="submission" date="2017-02" db="EMBL/GenBank/DDBJ databases">
        <authorList>
            <person name="Varghese N."/>
            <person name="Submissions S."/>
        </authorList>
    </citation>
    <scope>NUCLEOTIDE SEQUENCE [LARGE SCALE GENOMIC DNA]</scope>
    <source>
        <strain evidence="3">DSM 22224</strain>
    </source>
</reference>
<sequence length="415" mass="47576">MQLSQYEPTTWPLINRILFRVFSVYLVFYYGATFVPRTWWDKAVTWAGKLLIGKDYHIEAWPAGSGDTTFNYLQLFCILLAALAGCLLWSVIDRKRKNYDKIQYWVMVVLCYQLAIVMFRYGVAKVFPGQFAAPSLYKLDQPLGESSPMGLAWTFMGYSRGYTIFSGIAECLGGLLLLFRRTRLLGALVCIAVMTNVVAMNFFYDICVKLFSSHLLLTALFLLTPDIKRLARFFLTQQPVAATTRYYPVFATRWKRYVFNTVRYLAVAWVLWGAVATGISIRQSVKQLTTEGAIYGTYEVTSFKSLSLPGETTINRPAWRKLYFEKGRRLLIRDDSGVTGGAVRIDIGLRTIETTINKNVDTVNMHYTLNFDNTMIMKGTIGHDSVQIHLQKKDTDHYLLMTRGFHWVNETSFNK</sequence>
<evidence type="ECO:0008006" key="4">
    <source>
        <dbReference type="Google" id="ProtNLM"/>
    </source>
</evidence>
<organism evidence="2 3">
    <name type="scientific">Chitinophaga eiseniae</name>
    <dbReference type="NCBI Taxonomy" id="634771"/>
    <lineage>
        <taxon>Bacteria</taxon>
        <taxon>Pseudomonadati</taxon>
        <taxon>Bacteroidota</taxon>
        <taxon>Chitinophagia</taxon>
        <taxon>Chitinophagales</taxon>
        <taxon>Chitinophagaceae</taxon>
        <taxon>Chitinophaga</taxon>
    </lineage>
</organism>